<protein>
    <submittedName>
        <fullName evidence="2">Pax2-1Neu protein</fullName>
    </submittedName>
</protein>
<name>P70262_MOUSE</name>
<evidence type="ECO:0000256" key="1">
    <source>
        <dbReference type="SAM" id="MobiDB-lite"/>
    </source>
</evidence>
<reference evidence="2" key="2">
    <citation type="journal article" date="1996" name="Proc. Natl. Acad. Sci. U.S.A.">
        <title>The mouse Pax2(1Neu) mutation is identical to a human PAX2 mutation in a family with renal-coloboma syndrome and results in developmental defects of the brain, ear, eye, and kidney.</title>
        <authorList>
            <person name="Favor J."/>
            <person name="Sandulache R."/>
            <person name="Neuhauser-Klaus A."/>
            <person name="Pretsch W."/>
            <person name="Chatterjee B."/>
            <person name="Senft E."/>
            <person name="Wurst W."/>
            <person name="Blanquet V."/>
            <person name="Grimes P."/>
            <person name="Sporle R."/>
            <person name="Schughart K."/>
        </authorList>
    </citation>
    <scope>NUCLEOTIDE SEQUENCE</scope>
    <source>
        <strain evidence="2">C3H</strain>
        <tissue evidence="2">Brain</tissue>
    </source>
</reference>
<accession>P70262</accession>
<feature type="region of interest" description="Disordered" evidence="1">
    <location>
        <begin position="1"/>
        <end position="51"/>
    </location>
</feature>
<dbReference type="AlphaFoldDB" id="P70262"/>
<proteinExistence type="predicted"/>
<reference evidence="2" key="1">
    <citation type="journal article" date="1990" name="Development">
        <title>Pax2, a new murine paired-box-containing gene and its expression in the developing excretory system.</title>
        <authorList>
            <person name="Dressler G.R."/>
            <person name="Deutsch U."/>
            <person name="Chowdhury K."/>
            <person name="Nornes H.O."/>
            <person name="Gruss P."/>
        </authorList>
    </citation>
    <scope>NUCLEOTIDE SEQUENCE</scope>
    <source>
        <strain evidence="2">C3H</strain>
        <tissue evidence="2">Brain</tissue>
    </source>
</reference>
<dbReference type="EMBL" id="Y07617">
    <property type="protein sequence ID" value="CAA68895.1"/>
    <property type="molecule type" value="Genomic_DNA"/>
</dbReference>
<sequence>MDMHCKADPFSAMHRHGGVNQLGGGVCERPAPTRRGEAAHRGAGPPGCAAL</sequence>
<gene>
    <name evidence="2" type="primary">pax2-1Neu</name>
</gene>
<organism evidence="2">
    <name type="scientific">Mus musculus</name>
    <name type="common">Mouse</name>
    <dbReference type="NCBI Taxonomy" id="10090"/>
    <lineage>
        <taxon>Eukaryota</taxon>
        <taxon>Metazoa</taxon>
        <taxon>Chordata</taxon>
        <taxon>Craniata</taxon>
        <taxon>Vertebrata</taxon>
        <taxon>Euteleostomi</taxon>
        <taxon>Mammalia</taxon>
        <taxon>Eutheria</taxon>
        <taxon>Euarchontoglires</taxon>
        <taxon>Glires</taxon>
        <taxon>Rodentia</taxon>
        <taxon>Myomorpha</taxon>
        <taxon>Muroidea</taxon>
        <taxon>Muridae</taxon>
        <taxon>Murinae</taxon>
        <taxon>Mus</taxon>
        <taxon>Mus</taxon>
    </lineage>
</organism>
<evidence type="ECO:0000313" key="2">
    <source>
        <dbReference type="EMBL" id="CAA68895.1"/>
    </source>
</evidence>